<sequence>MNFSLKNNSELANALEKGNKEAFKFIFEALYDDMVCYILSLCNDRDKAEDIVQETFVKLWEQHRSLTINTSVKNYLLRTCHNRLINSLRGNKKTISLSDMLYLEDFLEEDNTVNDSSKDPELFFKAIETLPPKCREIFVRHKLDGQKYKAIADDLNISVKTVENQMTKAYRKLRDILYPGDDQKQE</sequence>
<gene>
    <name evidence="7" type="ORF">SAMN02927921_00380</name>
</gene>
<dbReference type="InterPro" id="IPR039425">
    <property type="entry name" value="RNA_pol_sigma-70-like"/>
</dbReference>
<name>A0A1K1M845_9FLAO</name>
<dbReference type="NCBIfam" id="TIGR02985">
    <property type="entry name" value="Sig70_bacteroi1"/>
    <property type="match status" value="1"/>
</dbReference>
<feature type="domain" description="RNA polymerase sigma-70 region 2" evidence="5">
    <location>
        <begin position="27"/>
        <end position="93"/>
    </location>
</feature>
<reference evidence="7 8" key="1">
    <citation type="submission" date="2016-11" db="EMBL/GenBank/DDBJ databases">
        <authorList>
            <person name="Jaros S."/>
            <person name="Januszkiewicz K."/>
            <person name="Wedrychowicz H."/>
        </authorList>
    </citation>
    <scope>NUCLEOTIDE SEQUENCE [LARGE SCALE GENOMIC DNA]</scope>
    <source>
        <strain evidence="7 8">CGMCC 1.12145</strain>
    </source>
</reference>
<dbReference type="Gene3D" id="1.10.1740.10">
    <property type="match status" value="1"/>
</dbReference>
<dbReference type="Proteomes" id="UP000182248">
    <property type="component" value="Unassembled WGS sequence"/>
</dbReference>
<keyword evidence="2" id="KW-0805">Transcription regulation</keyword>
<dbReference type="Gene3D" id="1.10.10.10">
    <property type="entry name" value="Winged helix-like DNA-binding domain superfamily/Winged helix DNA-binding domain"/>
    <property type="match status" value="1"/>
</dbReference>
<evidence type="ECO:0000256" key="3">
    <source>
        <dbReference type="ARBA" id="ARBA00023082"/>
    </source>
</evidence>
<dbReference type="GO" id="GO:0003677">
    <property type="term" value="F:DNA binding"/>
    <property type="evidence" value="ECO:0007669"/>
    <property type="project" value="InterPro"/>
</dbReference>
<organism evidence="7 8">
    <name type="scientific">Sinomicrobium oceani</name>
    <dbReference type="NCBI Taxonomy" id="1150368"/>
    <lineage>
        <taxon>Bacteria</taxon>
        <taxon>Pseudomonadati</taxon>
        <taxon>Bacteroidota</taxon>
        <taxon>Flavobacteriia</taxon>
        <taxon>Flavobacteriales</taxon>
        <taxon>Flavobacteriaceae</taxon>
        <taxon>Sinomicrobium</taxon>
    </lineage>
</organism>
<keyword evidence="4" id="KW-0804">Transcription</keyword>
<feature type="domain" description="RNA polymerase sigma factor 70 region 4 type 2" evidence="6">
    <location>
        <begin position="125"/>
        <end position="173"/>
    </location>
</feature>
<dbReference type="InterPro" id="IPR014284">
    <property type="entry name" value="RNA_pol_sigma-70_dom"/>
</dbReference>
<comment type="similarity">
    <text evidence="1">Belongs to the sigma-70 factor family. ECF subfamily.</text>
</comment>
<dbReference type="PANTHER" id="PTHR43133">
    <property type="entry name" value="RNA POLYMERASE ECF-TYPE SIGMA FACTO"/>
    <property type="match status" value="1"/>
</dbReference>
<dbReference type="SUPFAM" id="SSF88659">
    <property type="entry name" value="Sigma3 and sigma4 domains of RNA polymerase sigma factors"/>
    <property type="match status" value="1"/>
</dbReference>
<keyword evidence="8" id="KW-1185">Reference proteome</keyword>
<dbReference type="SUPFAM" id="SSF88946">
    <property type="entry name" value="Sigma2 domain of RNA polymerase sigma factors"/>
    <property type="match status" value="1"/>
</dbReference>
<evidence type="ECO:0000256" key="4">
    <source>
        <dbReference type="ARBA" id="ARBA00023163"/>
    </source>
</evidence>
<dbReference type="InterPro" id="IPR013249">
    <property type="entry name" value="RNA_pol_sigma70_r4_t2"/>
</dbReference>
<dbReference type="STRING" id="1150368.SAMN02927921_00380"/>
<dbReference type="PANTHER" id="PTHR43133:SF46">
    <property type="entry name" value="RNA POLYMERASE SIGMA-70 FACTOR ECF SUBFAMILY"/>
    <property type="match status" value="1"/>
</dbReference>
<proteinExistence type="inferred from homology"/>
<dbReference type="Pfam" id="PF04542">
    <property type="entry name" value="Sigma70_r2"/>
    <property type="match status" value="1"/>
</dbReference>
<dbReference type="EMBL" id="FPJE01000002">
    <property type="protein sequence ID" value="SFW18134.1"/>
    <property type="molecule type" value="Genomic_DNA"/>
</dbReference>
<dbReference type="NCBIfam" id="TIGR02937">
    <property type="entry name" value="sigma70-ECF"/>
    <property type="match status" value="1"/>
</dbReference>
<evidence type="ECO:0000259" key="6">
    <source>
        <dbReference type="Pfam" id="PF08281"/>
    </source>
</evidence>
<evidence type="ECO:0000259" key="5">
    <source>
        <dbReference type="Pfam" id="PF04542"/>
    </source>
</evidence>
<dbReference type="InterPro" id="IPR036388">
    <property type="entry name" value="WH-like_DNA-bd_sf"/>
</dbReference>
<accession>A0A1K1M845</accession>
<dbReference type="InterPro" id="IPR014327">
    <property type="entry name" value="RNA_pol_sigma70_bacteroid"/>
</dbReference>
<evidence type="ECO:0000256" key="2">
    <source>
        <dbReference type="ARBA" id="ARBA00023015"/>
    </source>
</evidence>
<dbReference type="AlphaFoldDB" id="A0A1K1M845"/>
<keyword evidence="3" id="KW-0731">Sigma factor</keyword>
<dbReference type="GO" id="GO:0016987">
    <property type="term" value="F:sigma factor activity"/>
    <property type="evidence" value="ECO:0007669"/>
    <property type="project" value="UniProtKB-KW"/>
</dbReference>
<dbReference type="Pfam" id="PF08281">
    <property type="entry name" value="Sigma70_r4_2"/>
    <property type="match status" value="1"/>
</dbReference>
<evidence type="ECO:0000313" key="8">
    <source>
        <dbReference type="Proteomes" id="UP000182248"/>
    </source>
</evidence>
<dbReference type="GO" id="GO:0006352">
    <property type="term" value="P:DNA-templated transcription initiation"/>
    <property type="evidence" value="ECO:0007669"/>
    <property type="project" value="InterPro"/>
</dbReference>
<protein>
    <submittedName>
        <fullName evidence="7">RNA polymerase sigma-70 factor, ECF subfamily</fullName>
    </submittedName>
</protein>
<dbReference type="InterPro" id="IPR013324">
    <property type="entry name" value="RNA_pol_sigma_r3/r4-like"/>
</dbReference>
<dbReference type="OrthoDB" id="1100095at2"/>
<evidence type="ECO:0000313" key="7">
    <source>
        <dbReference type="EMBL" id="SFW18134.1"/>
    </source>
</evidence>
<dbReference type="InterPro" id="IPR013325">
    <property type="entry name" value="RNA_pol_sigma_r2"/>
</dbReference>
<dbReference type="CDD" id="cd06171">
    <property type="entry name" value="Sigma70_r4"/>
    <property type="match status" value="1"/>
</dbReference>
<evidence type="ECO:0000256" key="1">
    <source>
        <dbReference type="ARBA" id="ARBA00010641"/>
    </source>
</evidence>
<dbReference type="InterPro" id="IPR007627">
    <property type="entry name" value="RNA_pol_sigma70_r2"/>
</dbReference>